<reference evidence="7 8" key="1">
    <citation type="journal article" date="2012" name="BMC Genomics">
        <title>Complete genome sequence of Saccharothrix espanaensis DSM 44229T and comparison to the other completely sequenced Pseudonocardiaceae.</title>
        <authorList>
            <person name="Strobel T."/>
            <person name="Al-Dilaimi A."/>
            <person name="Blom J."/>
            <person name="Gessner A."/>
            <person name="Kalinowski J."/>
            <person name="Luzhetska M."/>
            <person name="Puhler A."/>
            <person name="Szczepanowski R."/>
            <person name="Bechthold A."/>
            <person name="Ruckert C."/>
        </authorList>
    </citation>
    <scope>NUCLEOTIDE SEQUENCE [LARGE SCALE GENOMIC DNA]</scope>
    <source>
        <strain evidence="8">ATCC 51144 / DSM 44229 / JCM 9112 / NBRC 15066 / NRRL 15764</strain>
    </source>
</reference>
<dbReference type="GO" id="GO:0005886">
    <property type="term" value="C:plasma membrane"/>
    <property type="evidence" value="ECO:0007669"/>
    <property type="project" value="UniProtKB-SubCell"/>
</dbReference>
<comment type="subcellular location">
    <subcellularLocation>
        <location evidence="1">Cell membrane</location>
        <topology evidence="1">Peripheral membrane protein</topology>
    </subcellularLocation>
</comment>
<dbReference type="InterPro" id="IPR003439">
    <property type="entry name" value="ABC_transporter-like_ATP-bd"/>
</dbReference>
<evidence type="ECO:0000313" key="8">
    <source>
        <dbReference type="Proteomes" id="UP000006281"/>
    </source>
</evidence>
<evidence type="ECO:0000256" key="1">
    <source>
        <dbReference type="ARBA" id="ARBA00004202"/>
    </source>
</evidence>
<evidence type="ECO:0000256" key="2">
    <source>
        <dbReference type="ARBA" id="ARBA00022448"/>
    </source>
</evidence>
<accession>K0JTJ3</accession>
<proteinExistence type="predicted"/>
<dbReference type="PROSITE" id="PS00211">
    <property type="entry name" value="ABC_TRANSPORTER_1"/>
    <property type="match status" value="1"/>
</dbReference>
<dbReference type="GO" id="GO:0016887">
    <property type="term" value="F:ATP hydrolysis activity"/>
    <property type="evidence" value="ECO:0007669"/>
    <property type="project" value="InterPro"/>
</dbReference>
<keyword evidence="2" id="KW-0813">Transport</keyword>
<evidence type="ECO:0000313" key="7">
    <source>
        <dbReference type="EMBL" id="CCH28867.1"/>
    </source>
</evidence>
<dbReference type="GO" id="GO:0005524">
    <property type="term" value="F:ATP binding"/>
    <property type="evidence" value="ECO:0007669"/>
    <property type="project" value="UniProtKB-KW"/>
</dbReference>
<sequence length="347" mass="37715">MRGVGWVRRGSDGGSGGVRKWGCVLVIEVRDLRMRYGTADVLHGVDFTAARGEVVALLGPNGAGKTTTIEILEGFRLRSAGHVRVLGVDPAKGDEAWRAKLGVVLQSWRDHARWKVRDLLDHLGRYYAPYSTPDRRRPFDTDELIKTVGLEEHAHKKAAKLSGGQRRRLDVAIGIVGKPELLFLDEPTAGFDPHARREFHDLVHRLSDLEGMTILLTTHDLAEAEKLADRILVLAGGRIIADGSPDQLSRQAAGQTEVRWTRDGQRHVHPTEDATGFVRELFAQYSTGISDLEVRRSTLEDTYLTLVQRFESGVEVGVGGGGGVGGVGGEGGVRGVGQGGEKEVAAQ</sequence>
<protein>
    <submittedName>
        <fullName evidence="7">ABC transporter-like protein</fullName>
    </submittedName>
</protein>
<dbReference type="InterPro" id="IPR017871">
    <property type="entry name" value="ABC_transporter-like_CS"/>
</dbReference>
<dbReference type="Proteomes" id="UP000006281">
    <property type="component" value="Chromosome"/>
</dbReference>
<dbReference type="InterPro" id="IPR027417">
    <property type="entry name" value="P-loop_NTPase"/>
</dbReference>
<dbReference type="CDD" id="cd03230">
    <property type="entry name" value="ABC_DR_subfamily_A"/>
    <property type="match status" value="1"/>
</dbReference>
<keyword evidence="4" id="KW-0067">ATP-binding</keyword>
<evidence type="ECO:0000259" key="6">
    <source>
        <dbReference type="PROSITE" id="PS50893"/>
    </source>
</evidence>
<dbReference type="SUPFAM" id="SSF52540">
    <property type="entry name" value="P-loop containing nucleoside triphosphate hydrolases"/>
    <property type="match status" value="1"/>
</dbReference>
<organism evidence="7 8">
    <name type="scientific">Saccharothrix espanaensis (strain ATCC 51144 / DSM 44229 / JCM 9112 / NBRC 15066 / NRRL 15764)</name>
    <dbReference type="NCBI Taxonomy" id="1179773"/>
    <lineage>
        <taxon>Bacteria</taxon>
        <taxon>Bacillati</taxon>
        <taxon>Actinomycetota</taxon>
        <taxon>Actinomycetes</taxon>
        <taxon>Pseudonocardiales</taxon>
        <taxon>Pseudonocardiaceae</taxon>
        <taxon>Saccharothrix</taxon>
    </lineage>
</organism>
<dbReference type="GO" id="GO:0046677">
    <property type="term" value="P:response to antibiotic"/>
    <property type="evidence" value="ECO:0007669"/>
    <property type="project" value="UniProtKB-KW"/>
</dbReference>
<dbReference type="EMBL" id="HE804045">
    <property type="protein sequence ID" value="CCH28867.1"/>
    <property type="molecule type" value="Genomic_DNA"/>
</dbReference>
<evidence type="ECO:0000256" key="3">
    <source>
        <dbReference type="ARBA" id="ARBA00022741"/>
    </source>
</evidence>
<dbReference type="PATRIC" id="fig|1179773.3.peg.1546"/>
<name>K0JTJ3_SACES</name>
<evidence type="ECO:0000256" key="4">
    <source>
        <dbReference type="ARBA" id="ARBA00022840"/>
    </source>
</evidence>
<dbReference type="PANTHER" id="PTHR42711">
    <property type="entry name" value="ABC TRANSPORTER ATP-BINDING PROTEIN"/>
    <property type="match status" value="1"/>
</dbReference>
<gene>
    <name evidence="7" type="ordered locus">BN6_15430</name>
</gene>
<dbReference type="HOGENOM" id="CLU_000604_1_2_11"/>
<dbReference type="InterPro" id="IPR003593">
    <property type="entry name" value="AAA+_ATPase"/>
</dbReference>
<dbReference type="Pfam" id="PF00005">
    <property type="entry name" value="ABC_tran"/>
    <property type="match status" value="1"/>
</dbReference>
<dbReference type="PROSITE" id="PS50893">
    <property type="entry name" value="ABC_TRANSPORTER_2"/>
    <property type="match status" value="1"/>
</dbReference>
<keyword evidence="3" id="KW-0547">Nucleotide-binding</keyword>
<dbReference type="PANTHER" id="PTHR42711:SF16">
    <property type="entry name" value="ABC TRANSPORTER ATP-BINDING PROTEIN"/>
    <property type="match status" value="1"/>
</dbReference>
<dbReference type="Gene3D" id="3.40.50.300">
    <property type="entry name" value="P-loop containing nucleotide triphosphate hydrolases"/>
    <property type="match status" value="1"/>
</dbReference>
<dbReference type="STRING" id="1179773.BN6_15430"/>
<dbReference type="SMART" id="SM00382">
    <property type="entry name" value="AAA"/>
    <property type="match status" value="1"/>
</dbReference>
<keyword evidence="5" id="KW-0046">Antibiotic resistance</keyword>
<dbReference type="KEGG" id="sesp:BN6_15430"/>
<feature type="domain" description="ABC transporter" evidence="6">
    <location>
        <begin position="27"/>
        <end position="261"/>
    </location>
</feature>
<evidence type="ECO:0000256" key="5">
    <source>
        <dbReference type="ARBA" id="ARBA00023251"/>
    </source>
</evidence>
<keyword evidence="8" id="KW-1185">Reference proteome</keyword>
<dbReference type="eggNOG" id="COG1131">
    <property type="taxonomic scope" value="Bacteria"/>
</dbReference>
<dbReference type="AlphaFoldDB" id="K0JTJ3"/>
<dbReference type="InterPro" id="IPR050763">
    <property type="entry name" value="ABC_transporter_ATP-binding"/>
</dbReference>